<dbReference type="InterPro" id="IPR045039">
    <property type="entry name" value="NSI-like"/>
</dbReference>
<reference evidence="4" key="1">
    <citation type="submission" date="2018-12" db="EMBL/GenBank/DDBJ databases">
        <authorList>
            <person name="Will S."/>
            <person name="Neumann-Schaal M."/>
            <person name="Henke P."/>
        </authorList>
    </citation>
    <scope>NUCLEOTIDE SEQUENCE</scope>
    <source>
        <strain evidence="4">PCC 7102</strain>
    </source>
</reference>
<dbReference type="PANTHER" id="PTHR43626">
    <property type="entry name" value="ACYL-COA N-ACYLTRANSFERASE"/>
    <property type="match status" value="1"/>
</dbReference>
<dbReference type="PANTHER" id="PTHR43626:SF4">
    <property type="entry name" value="GCN5-RELATED N-ACETYLTRANSFERASE 2, CHLOROPLASTIC"/>
    <property type="match status" value="1"/>
</dbReference>
<organism evidence="4 5">
    <name type="scientific">Dulcicalothrix desertica PCC 7102</name>
    <dbReference type="NCBI Taxonomy" id="232991"/>
    <lineage>
        <taxon>Bacteria</taxon>
        <taxon>Bacillati</taxon>
        <taxon>Cyanobacteriota</taxon>
        <taxon>Cyanophyceae</taxon>
        <taxon>Nostocales</taxon>
        <taxon>Calotrichaceae</taxon>
        <taxon>Dulcicalothrix</taxon>
    </lineage>
</organism>
<dbReference type="EMBL" id="RSCL01000023">
    <property type="protein sequence ID" value="RUT00587.1"/>
    <property type="molecule type" value="Genomic_DNA"/>
</dbReference>
<evidence type="ECO:0000256" key="1">
    <source>
        <dbReference type="ARBA" id="ARBA00022679"/>
    </source>
</evidence>
<dbReference type="InterPro" id="IPR000182">
    <property type="entry name" value="GNAT_dom"/>
</dbReference>
<gene>
    <name evidence="4" type="ORF">DSM106972_073580</name>
</gene>
<keyword evidence="2" id="KW-0012">Acyltransferase</keyword>
<evidence type="ECO:0000313" key="4">
    <source>
        <dbReference type="EMBL" id="RUT00587.1"/>
    </source>
</evidence>
<protein>
    <recommendedName>
        <fullName evidence="3">N-acetyltransferase domain-containing protein</fullName>
    </recommendedName>
</protein>
<dbReference type="GO" id="GO:0005737">
    <property type="term" value="C:cytoplasm"/>
    <property type="evidence" value="ECO:0007669"/>
    <property type="project" value="TreeGrafter"/>
</dbReference>
<dbReference type="GO" id="GO:0008080">
    <property type="term" value="F:N-acetyltransferase activity"/>
    <property type="evidence" value="ECO:0007669"/>
    <property type="project" value="InterPro"/>
</dbReference>
<dbReference type="CDD" id="cd04301">
    <property type="entry name" value="NAT_SF"/>
    <property type="match status" value="1"/>
</dbReference>
<name>A0A433V3B1_9CYAN</name>
<evidence type="ECO:0000256" key="2">
    <source>
        <dbReference type="ARBA" id="ARBA00023315"/>
    </source>
</evidence>
<dbReference type="InterPro" id="IPR016181">
    <property type="entry name" value="Acyl_CoA_acyltransferase"/>
</dbReference>
<proteinExistence type="predicted"/>
<dbReference type="SUPFAM" id="SSF55729">
    <property type="entry name" value="Acyl-CoA N-acyltransferases (Nat)"/>
    <property type="match status" value="1"/>
</dbReference>
<dbReference type="PROSITE" id="PS51186">
    <property type="entry name" value="GNAT"/>
    <property type="match status" value="1"/>
</dbReference>
<feature type="domain" description="N-acetyltransferase" evidence="3">
    <location>
        <begin position="30"/>
        <end position="172"/>
    </location>
</feature>
<evidence type="ECO:0000259" key="3">
    <source>
        <dbReference type="PROSITE" id="PS51186"/>
    </source>
</evidence>
<evidence type="ECO:0000313" key="5">
    <source>
        <dbReference type="Proteomes" id="UP000271624"/>
    </source>
</evidence>
<keyword evidence="5" id="KW-1185">Reference proteome</keyword>
<comment type="caution">
    <text evidence="4">The sequence shown here is derived from an EMBL/GenBank/DDBJ whole genome shotgun (WGS) entry which is preliminary data.</text>
</comment>
<sequence>MFCETFRRLKVSKLSKNCEFGIIKMSNAHIQFSERKSDVDFEQLRELFKIAAFWASERSTEDLSIAVANSEPVITVKDGERLIGFARATSDGIYRATIWDVVIHPDYRSQGLGSKLVETVLSHPKVNRVERTYLMTTHRQGFYEKIGFERNSTTTMVIYNQSHFNSLQSSVQFHEVLGG</sequence>
<keyword evidence="1" id="KW-0808">Transferase</keyword>
<dbReference type="Pfam" id="PF00583">
    <property type="entry name" value="Acetyltransf_1"/>
    <property type="match status" value="1"/>
</dbReference>
<reference evidence="4" key="2">
    <citation type="journal article" date="2019" name="Genome Biol. Evol.">
        <title>Day and night: Metabolic profiles and evolutionary relationships of six axenic non-marine cyanobacteria.</title>
        <authorList>
            <person name="Will S.E."/>
            <person name="Henke P."/>
            <person name="Boedeker C."/>
            <person name="Huang S."/>
            <person name="Brinkmann H."/>
            <person name="Rohde M."/>
            <person name="Jarek M."/>
            <person name="Friedl T."/>
            <person name="Seufert S."/>
            <person name="Schumacher M."/>
            <person name="Overmann J."/>
            <person name="Neumann-Schaal M."/>
            <person name="Petersen J."/>
        </authorList>
    </citation>
    <scope>NUCLEOTIDE SEQUENCE [LARGE SCALE GENOMIC DNA]</scope>
    <source>
        <strain evidence="4">PCC 7102</strain>
    </source>
</reference>
<dbReference type="Proteomes" id="UP000271624">
    <property type="component" value="Unassembled WGS sequence"/>
</dbReference>
<dbReference type="AlphaFoldDB" id="A0A433V3B1"/>
<accession>A0A433V3B1</accession>
<dbReference type="Gene3D" id="3.40.630.30">
    <property type="match status" value="1"/>
</dbReference>